<dbReference type="Proteomes" id="UP000811246">
    <property type="component" value="Chromosome 13"/>
</dbReference>
<evidence type="ECO:0000313" key="3">
    <source>
        <dbReference type="Proteomes" id="UP000811246"/>
    </source>
</evidence>
<dbReference type="AlphaFoldDB" id="A0A922AH80"/>
<feature type="signal peptide" evidence="1">
    <location>
        <begin position="1"/>
        <end position="20"/>
    </location>
</feature>
<dbReference type="EMBL" id="CM031837">
    <property type="protein sequence ID" value="KAG6681229.1"/>
    <property type="molecule type" value="Genomic_DNA"/>
</dbReference>
<proteinExistence type="predicted"/>
<protein>
    <recommendedName>
        <fullName evidence="4">Secreted protein</fullName>
    </recommendedName>
</protein>
<evidence type="ECO:0000256" key="1">
    <source>
        <dbReference type="SAM" id="SignalP"/>
    </source>
</evidence>
<comment type="caution">
    <text evidence="2">The sequence shown here is derived from an EMBL/GenBank/DDBJ whole genome shotgun (WGS) entry which is preliminary data.</text>
</comment>
<name>A0A922AH80_CARIL</name>
<reference evidence="2" key="1">
    <citation type="submission" date="2021-01" db="EMBL/GenBank/DDBJ databases">
        <authorList>
            <person name="Lovell J.T."/>
            <person name="Bentley N."/>
            <person name="Bhattarai G."/>
            <person name="Jenkins J.W."/>
            <person name="Sreedasyam A."/>
            <person name="Alarcon Y."/>
            <person name="Bock C."/>
            <person name="Boston L."/>
            <person name="Carlson J."/>
            <person name="Cervantes K."/>
            <person name="Clermont K."/>
            <person name="Krom N."/>
            <person name="Kubenka K."/>
            <person name="Mamidi S."/>
            <person name="Mattison C."/>
            <person name="Monteros M."/>
            <person name="Pisani C."/>
            <person name="Plott C."/>
            <person name="Rajasekar S."/>
            <person name="Rhein H.S."/>
            <person name="Rohla C."/>
            <person name="Song M."/>
            <person name="Hilaire R.S."/>
            <person name="Shu S."/>
            <person name="Wells L."/>
            <person name="Wang X."/>
            <person name="Webber J."/>
            <person name="Heerema R.J."/>
            <person name="Klein P."/>
            <person name="Conner P."/>
            <person name="Grauke L."/>
            <person name="Grimwood J."/>
            <person name="Schmutz J."/>
            <person name="Randall J.J."/>
        </authorList>
    </citation>
    <scope>NUCLEOTIDE SEQUENCE</scope>
    <source>
        <tissue evidence="2">Leaf</tissue>
    </source>
</reference>
<organism evidence="2 3">
    <name type="scientific">Carya illinoinensis</name>
    <name type="common">Pecan</name>
    <dbReference type="NCBI Taxonomy" id="32201"/>
    <lineage>
        <taxon>Eukaryota</taxon>
        <taxon>Viridiplantae</taxon>
        <taxon>Streptophyta</taxon>
        <taxon>Embryophyta</taxon>
        <taxon>Tracheophyta</taxon>
        <taxon>Spermatophyta</taxon>
        <taxon>Magnoliopsida</taxon>
        <taxon>eudicotyledons</taxon>
        <taxon>Gunneridae</taxon>
        <taxon>Pentapetalae</taxon>
        <taxon>rosids</taxon>
        <taxon>fabids</taxon>
        <taxon>Fagales</taxon>
        <taxon>Juglandaceae</taxon>
        <taxon>Carya</taxon>
    </lineage>
</organism>
<accession>A0A922AH80</accession>
<evidence type="ECO:0008006" key="4">
    <source>
        <dbReference type="Google" id="ProtNLM"/>
    </source>
</evidence>
<evidence type="ECO:0000313" key="2">
    <source>
        <dbReference type="EMBL" id="KAG6681229.1"/>
    </source>
</evidence>
<keyword evidence="1" id="KW-0732">Signal</keyword>
<feature type="chain" id="PRO_5036757901" description="Secreted protein" evidence="1">
    <location>
        <begin position="21"/>
        <end position="76"/>
    </location>
</feature>
<gene>
    <name evidence="2" type="ORF">I3842_13G081700</name>
</gene>
<sequence length="76" mass="8780">MMFYFIFILIYLAFDYVALGLEDKREFVASFPFLLSQSSSSLPSPQFQIVRTPSHLQTYKPLSIFKPCEPLPINTV</sequence>